<accession>A0A0A9G4C7</accession>
<reference evidence="1" key="1">
    <citation type="submission" date="2014-09" db="EMBL/GenBank/DDBJ databases">
        <authorList>
            <person name="Magalhaes I.L.F."/>
            <person name="Oliveira U."/>
            <person name="Santos F.R."/>
            <person name="Vidigal T.H.D.A."/>
            <person name="Brescovit A.D."/>
            <person name="Santos A.J."/>
        </authorList>
    </citation>
    <scope>NUCLEOTIDE SEQUENCE</scope>
    <source>
        <tissue evidence="1">Shoot tissue taken approximately 20 cm above the soil surface</tissue>
    </source>
</reference>
<reference evidence="1" key="2">
    <citation type="journal article" date="2015" name="Data Brief">
        <title>Shoot transcriptome of the giant reed, Arundo donax.</title>
        <authorList>
            <person name="Barrero R.A."/>
            <person name="Guerrero F.D."/>
            <person name="Moolhuijzen P."/>
            <person name="Goolsby J.A."/>
            <person name="Tidwell J."/>
            <person name="Bellgard S.E."/>
            <person name="Bellgard M.I."/>
        </authorList>
    </citation>
    <scope>NUCLEOTIDE SEQUENCE</scope>
    <source>
        <tissue evidence="1">Shoot tissue taken approximately 20 cm above the soil surface</tissue>
    </source>
</reference>
<organism evidence="1">
    <name type="scientific">Arundo donax</name>
    <name type="common">Giant reed</name>
    <name type="synonym">Donax arundinaceus</name>
    <dbReference type="NCBI Taxonomy" id="35708"/>
    <lineage>
        <taxon>Eukaryota</taxon>
        <taxon>Viridiplantae</taxon>
        <taxon>Streptophyta</taxon>
        <taxon>Embryophyta</taxon>
        <taxon>Tracheophyta</taxon>
        <taxon>Spermatophyta</taxon>
        <taxon>Magnoliopsida</taxon>
        <taxon>Liliopsida</taxon>
        <taxon>Poales</taxon>
        <taxon>Poaceae</taxon>
        <taxon>PACMAD clade</taxon>
        <taxon>Arundinoideae</taxon>
        <taxon>Arundineae</taxon>
        <taxon>Arundo</taxon>
    </lineage>
</organism>
<sequence>MAKPRLLMALWWRCVLCLLR</sequence>
<protein>
    <submittedName>
        <fullName evidence="1">CKX3</fullName>
    </submittedName>
</protein>
<dbReference type="EMBL" id="GBRH01182413">
    <property type="protein sequence ID" value="JAE15483.1"/>
    <property type="molecule type" value="Transcribed_RNA"/>
</dbReference>
<evidence type="ECO:0000313" key="1">
    <source>
        <dbReference type="EMBL" id="JAE15483.1"/>
    </source>
</evidence>
<proteinExistence type="predicted"/>
<dbReference type="AlphaFoldDB" id="A0A0A9G4C7"/>
<name>A0A0A9G4C7_ARUDO</name>